<reference evidence="10 11" key="1">
    <citation type="submission" date="2019-09" db="EMBL/GenBank/DDBJ databases">
        <authorList>
            <person name="Cremers G."/>
        </authorList>
    </citation>
    <scope>NUCLEOTIDE SEQUENCE [LARGE SCALE GENOMIC DNA]</scope>
    <source>
        <strain evidence="10">4A</strain>
    </source>
</reference>
<dbReference type="GO" id="GO:0005886">
    <property type="term" value="C:plasma membrane"/>
    <property type="evidence" value="ECO:0007669"/>
    <property type="project" value="UniProtKB-SubCell"/>
</dbReference>
<dbReference type="GO" id="GO:0009103">
    <property type="term" value="P:lipopolysaccharide biosynthetic process"/>
    <property type="evidence" value="ECO:0007669"/>
    <property type="project" value="UniProtKB-ARBA"/>
</dbReference>
<evidence type="ECO:0000256" key="6">
    <source>
        <dbReference type="ARBA" id="ARBA00022989"/>
    </source>
</evidence>
<feature type="transmembrane region" description="Helical" evidence="8">
    <location>
        <begin position="24"/>
        <end position="42"/>
    </location>
</feature>
<feature type="transmembrane region" description="Helical" evidence="8">
    <location>
        <begin position="265"/>
        <end position="284"/>
    </location>
</feature>
<comment type="subcellular location">
    <subcellularLocation>
        <location evidence="1">Cell membrane</location>
        <topology evidence="1">Multi-pass membrane protein</topology>
    </subcellularLocation>
</comment>
<name>A0A5E6MA77_9BACT</name>
<sequence>MGVDSPEAKERPPFLPLFFPRTRLDWTMAAGLLIVALFRLRYAATLDLLPDEAHYWLWAKHPAFSYVTKGPVVAWLIGLSTALLGDSVLGVRLPSVALSIGTGWLFYRLGQRLFSSWCGVATAAVASIIPIFAVGSVLMTIDSPSVFFWLLAAAFFWEGLENPALWPWVASGLSVAVGFAAKFVNWLEPLSFTFFLLSSRTGRSHLLSGRFFLLLGSAALGLLPFLAWNAAHGGATILHLLHRGGLQEPFTIEPKEMVQFLTEQALALSPFVFLGLLWAAAVGLRDRSPGAPSLFLAWLFFPVFVFYAVLSLHQAAKANWTVTASSAALIAAVAYWGDRARRYRWARLVVGGALALALVETAFLHGLGSGLLGRKDPLLRARGWAEIAQEAERQAATCHPDFWIANDYAVASEVSFYAHGREVFVPEFRRAGTQFAVWPGYPLTRGSSALYVSSETEGTVPMELHHEFPEARCLGGAWRQWKDRRIEYFRFWLLQRPGGN</sequence>
<evidence type="ECO:0000259" key="9">
    <source>
        <dbReference type="Pfam" id="PF13231"/>
    </source>
</evidence>
<dbReference type="AlphaFoldDB" id="A0A5E6MA77"/>
<keyword evidence="7 8" id="KW-0472">Membrane</keyword>
<evidence type="ECO:0000256" key="3">
    <source>
        <dbReference type="ARBA" id="ARBA00022676"/>
    </source>
</evidence>
<evidence type="ECO:0000256" key="1">
    <source>
        <dbReference type="ARBA" id="ARBA00004651"/>
    </source>
</evidence>
<feature type="transmembrane region" description="Helical" evidence="8">
    <location>
        <begin position="348"/>
        <end position="372"/>
    </location>
</feature>
<keyword evidence="2" id="KW-1003">Cell membrane</keyword>
<keyword evidence="3" id="KW-0328">Glycosyltransferase</keyword>
<dbReference type="GO" id="GO:0016763">
    <property type="term" value="F:pentosyltransferase activity"/>
    <property type="evidence" value="ECO:0007669"/>
    <property type="project" value="TreeGrafter"/>
</dbReference>
<dbReference type="RefSeq" id="WP_142659895.1">
    <property type="nucleotide sequence ID" value="NZ_CABFVA020000045.1"/>
</dbReference>
<feature type="transmembrane region" description="Helical" evidence="8">
    <location>
        <begin position="165"/>
        <end position="187"/>
    </location>
</feature>
<keyword evidence="5 8" id="KW-0812">Transmembrane</keyword>
<dbReference type="InterPro" id="IPR050297">
    <property type="entry name" value="LipidA_mod_glycosyltrf_83"/>
</dbReference>
<evidence type="ECO:0000256" key="4">
    <source>
        <dbReference type="ARBA" id="ARBA00022679"/>
    </source>
</evidence>
<feature type="domain" description="Glycosyltransferase RgtA/B/C/D-like" evidence="9">
    <location>
        <begin position="69"/>
        <end position="228"/>
    </location>
</feature>
<keyword evidence="11" id="KW-1185">Reference proteome</keyword>
<protein>
    <recommendedName>
        <fullName evidence="9">Glycosyltransferase RgtA/B/C/D-like domain-containing protein</fullName>
    </recommendedName>
</protein>
<feature type="transmembrane region" description="Helical" evidence="8">
    <location>
        <begin position="318"/>
        <end position="336"/>
    </location>
</feature>
<feature type="transmembrane region" description="Helical" evidence="8">
    <location>
        <begin position="207"/>
        <end position="228"/>
    </location>
</feature>
<feature type="transmembrane region" description="Helical" evidence="8">
    <location>
        <begin position="89"/>
        <end position="107"/>
    </location>
</feature>
<dbReference type="Pfam" id="PF13231">
    <property type="entry name" value="PMT_2"/>
    <property type="match status" value="1"/>
</dbReference>
<feature type="transmembrane region" description="Helical" evidence="8">
    <location>
        <begin position="291"/>
        <end position="312"/>
    </location>
</feature>
<feature type="transmembrane region" description="Helical" evidence="8">
    <location>
        <begin position="63"/>
        <end position="83"/>
    </location>
</feature>
<evidence type="ECO:0000313" key="10">
    <source>
        <dbReference type="EMBL" id="VVM06128.1"/>
    </source>
</evidence>
<organism evidence="10 11">
    <name type="scientific">Methylacidimicrobium tartarophylax</name>
    <dbReference type="NCBI Taxonomy" id="1041768"/>
    <lineage>
        <taxon>Bacteria</taxon>
        <taxon>Pseudomonadati</taxon>
        <taxon>Verrucomicrobiota</taxon>
        <taxon>Methylacidimicrobium</taxon>
    </lineage>
</organism>
<gene>
    <name evidence="10" type="ORF">MAMT_01000</name>
</gene>
<evidence type="ECO:0000256" key="2">
    <source>
        <dbReference type="ARBA" id="ARBA00022475"/>
    </source>
</evidence>
<evidence type="ECO:0000313" key="11">
    <source>
        <dbReference type="Proteomes" id="UP000334923"/>
    </source>
</evidence>
<evidence type="ECO:0000256" key="7">
    <source>
        <dbReference type="ARBA" id="ARBA00023136"/>
    </source>
</evidence>
<dbReference type="PANTHER" id="PTHR33908:SF11">
    <property type="entry name" value="MEMBRANE PROTEIN"/>
    <property type="match status" value="1"/>
</dbReference>
<proteinExistence type="predicted"/>
<dbReference type="Proteomes" id="UP000334923">
    <property type="component" value="Unassembled WGS sequence"/>
</dbReference>
<dbReference type="InterPro" id="IPR038731">
    <property type="entry name" value="RgtA/B/C-like"/>
</dbReference>
<accession>A0A5E6MA77</accession>
<dbReference type="PANTHER" id="PTHR33908">
    <property type="entry name" value="MANNOSYLTRANSFERASE YKCB-RELATED"/>
    <property type="match status" value="1"/>
</dbReference>
<feature type="transmembrane region" description="Helical" evidence="8">
    <location>
        <begin position="119"/>
        <end position="141"/>
    </location>
</feature>
<evidence type="ECO:0000256" key="5">
    <source>
        <dbReference type="ARBA" id="ARBA00022692"/>
    </source>
</evidence>
<keyword evidence="6 8" id="KW-1133">Transmembrane helix</keyword>
<evidence type="ECO:0000256" key="8">
    <source>
        <dbReference type="SAM" id="Phobius"/>
    </source>
</evidence>
<dbReference type="EMBL" id="CABFVA020000045">
    <property type="protein sequence ID" value="VVM06128.1"/>
    <property type="molecule type" value="Genomic_DNA"/>
</dbReference>
<keyword evidence="4" id="KW-0808">Transferase</keyword>
<dbReference type="OrthoDB" id="9802649at2"/>